<dbReference type="Proteomes" id="UP000464577">
    <property type="component" value="Chromosome"/>
</dbReference>
<accession>A0A6P1W8V6</accession>
<reference evidence="1 2" key="1">
    <citation type="submission" date="2019-11" db="EMBL/GenBank/DDBJ databases">
        <title>Spirosoma endbachense sp. nov., isolated from a natural salt meadow.</title>
        <authorList>
            <person name="Rojas J."/>
            <person name="Ambika Manirajan B."/>
            <person name="Ratering S."/>
            <person name="Suarez C."/>
            <person name="Geissler-Plaum R."/>
            <person name="Schnell S."/>
        </authorList>
    </citation>
    <scope>NUCLEOTIDE SEQUENCE [LARGE SCALE GENOMIC DNA]</scope>
    <source>
        <strain evidence="1 2">I-24</strain>
    </source>
</reference>
<keyword evidence="2" id="KW-1185">Reference proteome</keyword>
<gene>
    <name evidence="1" type="ORF">GJR95_40865</name>
</gene>
<evidence type="ECO:0000313" key="2">
    <source>
        <dbReference type="Proteomes" id="UP000464577"/>
    </source>
</evidence>
<dbReference type="InterPro" id="IPR011944">
    <property type="entry name" value="Steroid_delta5-4_isomerase"/>
</dbReference>
<dbReference type="Gene3D" id="3.10.450.50">
    <property type="match status" value="1"/>
</dbReference>
<dbReference type="SUPFAM" id="SSF54427">
    <property type="entry name" value="NTF2-like"/>
    <property type="match status" value="1"/>
</dbReference>
<proteinExistence type="predicted"/>
<protein>
    <submittedName>
        <fullName evidence="1">SgcJ/EcaC family oxidoreductase</fullName>
    </submittedName>
</protein>
<dbReference type="KEGG" id="senf:GJR95_40865"/>
<dbReference type="EMBL" id="CP045997">
    <property type="protein sequence ID" value="QHW00999.1"/>
    <property type="molecule type" value="Genomic_DNA"/>
</dbReference>
<organism evidence="1 2">
    <name type="scientific">Spirosoma endbachense</name>
    <dbReference type="NCBI Taxonomy" id="2666025"/>
    <lineage>
        <taxon>Bacteria</taxon>
        <taxon>Pseudomonadati</taxon>
        <taxon>Bacteroidota</taxon>
        <taxon>Cytophagia</taxon>
        <taxon>Cytophagales</taxon>
        <taxon>Cytophagaceae</taxon>
        <taxon>Spirosoma</taxon>
    </lineage>
</organism>
<evidence type="ECO:0000313" key="1">
    <source>
        <dbReference type="EMBL" id="QHW00999.1"/>
    </source>
</evidence>
<dbReference type="AlphaFoldDB" id="A0A6P1W8V6"/>
<sequence length="218" mass="24465">MLFYATKSLTATQPFIRLLPCSSDRLDRAFSMITSMKKLVTILFISIMAATMTPGPDARAQSNTAHDDQRLREMITTMQKGWNAKSGQMFASVFDTVHDYIVVNGIYLSGISPEANAGAHQQIFNTIYKTTDLNLKVDKIRFVRPDLALIHVLGATYEQGKPVPEHPTAIITLLAEKKSDSWKVISFHNCDIQVSNEPNAPNKSPIPFQVMYASWYKH</sequence>
<name>A0A6P1W8V6_9BACT</name>
<dbReference type="InterPro" id="IPR032710">
    <property type="entry name" value="NTF2-like_dom_sf"/>
</dbReference>
<dbReference type="NCBIfam" id="TIGR02246">
    <property type="entry name" value="SgcJ/EcaC family oxidoreductase"/>
    <property type="match status" value="1"/>
</dbReference>